<dbReference type="Pfam" id="PF13620">
    <property type="entry name" value="CarboxypepD_reg"/>
    <property type="match status" value="3"/>
</dbReference>
<evidence type="ECO:0000259" key="2">
    <source>
        <dbReference type="Pfam" id="PF18962"/>
    </source>
</evidence>
<organism evidence="3 4">
    <name type="scientific">Candidatus Raymondbacteria bacterium RIFOXYD12_FULL_49_13</name>
    <dbReference type="NCBI Taxonomy" id="1817890"/>
    <lineage>
        <taxon>Bacteria</taxon>
        <taxon>Raymondiibacteriota</taxon>
    </lineage>
</organism>
<dbReference type="InterPro" id="IPR008969">
    <property type="entry name" value="CarboxyPept-like_regulatory"/>
</dbReference>
<comment type="caution">
    <text evidence="3">The sequence shown here is derived from an EMBL/GenBank/DDBJ whole genome shotgun (WGS) entry which is preliminary data.</text>
</comment>
<sequence length="411" mass="43613">MTLKTIAAAAVYAALFSFPAMAAPAVDSSGAFTGTVYDSAAQIPLEGALVVLSQYTINPLEIDTFLTGADGKFSFTNLLTGSRNKYTISVSADSFRSTFKSDLVLAKDQTDTINFFLIETDSVIIPPVDSGIIVGTVYDTVTNDPIAGALVILNQGTGRVTVFVDSIRTDASGSYSFENLSFAIRFMVSVSKQGYLPGVSGGTYLYSSTPIDTIDFHLIPMDTSNSWIISGKITADSSTGETLENVSVVFTQRYGTENKYTGTTDAAGVYTIMLPAQELGYTVTASLDGYIPFEQNHSVSADSSELDIVLVWDGNTSMEVAAVNTGNTTLQTFPNPCKDVSTISLHMAKAGQVNVAVYAIDGTLISTLAHGAMNPGAYSLPLQTNRLAAGVYVVRVKTGDIHLSQKLLLTK</sequence>
<proteinExistence type="predicted"/>
<protein>
    <recommendedName>
        <fullName evidence="2">Secretion system C-terminal sorting domain-containing protein</fullName>
    </recommendedName>
</protein>
<dbReference type="Gene3D" id="2.60.40.1120">
    <property type="entry name" value="Carboxypeptidase-like, regulatory domain"/>
    <property type="match status" value="3"/>
</dbReference>
<name>A0A1F7F1G3_UNCRA</name>
<evidence type="ECO:0000256" key="1">
    <source>
        <dbReference type="SAM" id="SignalP"/>
    </source>
</evidence>
<gene>
    <name evidence="3" type="ORF">A2519_01075</name>
</gene>
<keyword evidence="1" id="KW-0732">Signal</keyword>
<dbReference type="SUPFAM" id="SSF49464">
    <property type="entry name" value="Carboxypeptidase regulatory domain-like"/>
    <property type="match status" value="3"/>
</dbReference>
<reference evidence="3 4" key="1">
    <citation type="journal article" date="2016" name="Nat. Commun.">
        <title>Thousands of microbial genomes shed light on interconnected biogeochemical processes in an aquifer system.</title>
        <authorList>
            <person name="Anantharaman K."/>
            <person name="Brown C.T."/>
            <person name="Hug L.A."/>
            <person name="Sharon I."/>
            <person name="Castelle C.J."/>
            <person name="Probst A.J."/>
            <person name="Thomas B.C."/>
            <person name="Singh A."/>
            <person name="Wilkins M.J."/>
            <person name="Karaoz U."/>
            <person name="Brodie E.L."/>
            <person name="Williams K.H."/>
            <person name="Hubbard S.S."/>
            <person name="Banfield J.F."/>
        </authorList>
    </citation>
    <scope>NUCLEOTIDE SEQUENCE [LARGE SCALE GENOMIC DNA]</scope>
</reference>
<feature type="chain" id="PRO_5009528335" description="Secretion system C-terminal sorting domain-containing protein" evidence="1">
    <location>
        <begin position="23"/>
        <end position="411"/>
    </location>
</feature>
<dbReference type="EMBL" id="MFYX01000148">
    <property type="protein sequence ID" value="OGK00336.1"/>
    <property type="molecule type" value="Genomic_DNA"/>
</dbReference>
<feature type="domain" description="Secretion system C-terminal sorting" evidence="2">
    <location>
        <begin position="333"/>
        <end position="407"/>
    </location>
</feature>
<evidence type="ECO:0000313" key="4">
    <source>
        <dbReference type="Proteomes" id="UP000179243"/>
    </source>
</evidence>
<dbReference type="Pfam" id="PF18962">
    <property type="entry name" value="Por_Secre_tail"/>
    <property type="match status" value="1"/>
</dbReference>
<accession>A0A1F7F1G3</accession>
<dbReference type="AlphaFoldDB" id="A0A1F7F1G3"/>
<dbReference type="InterPro" id="IPR026444">
    <property type="entry name" value="Secre_tail"/>
</dbReference>
<dbReference type="NCBIfam" id="TIGR04183">
    <property type="entry name" value="Por_Secre_tail"/>
    <property type="match status" value="1"/>
</dbReference>
<evidence type="ECO:0000313" key="3">
    <source>
        <dbReference type="EMBL" id="OGK00336.1"/>
    </source>
</evidence>
<feature type="signal peptide" evidence="1">
    <location>
        <begin position="1"/>
        <end position="22"/>
    </location>
</feature>
<dbReference type="Proteomes" id="UP000179243">
    <property type="component" value="Unassembled WGS sequence"/>
</dbReference>